<evidence type="ECO:0000313" key="1">
    <source>
        <dbReference type="EMBL" id="KAG5304760.1"/>
    </source>
</evidence>
<sequence>MFFSREDGASLEQTRIQSESFGSLEHFKGPEHPEALKHVRFRRGKCIKGTTGRNSLAHRQAPVANGCFFLSASRRDSIAPWRYFFLSCP</sequence>
<dbReference type="VEuPathDB" id="FungiDB:I7I52_03203"/>
<proteinExistence type="predicted"/>
<reference evidence="1 2" key="1">
    <citation type="submission" date="2021-01" db="EMBL/GenBank/DDBJ databases">
        <title>Chromosome-level genome assembly of a human fungal pathogen reveals clustering of transcriptionally co-regulated genes.</title>
        <authorList>
            <person name="Voorhies M."/>
            <person name="Cohen S."/>
            <person name="Shea T.P."/>
            <person name="Petrus S."/>
            <person name="Munoz J.F."/>
            <person name="Poplawski S."/>
            <person name="Goldman W.E."/>
            <person name="Michael T."/>
            <person name="Cuomo C.A."/>
            <person name="Sil A."/>
            <person name="Beyhan S."/>
        </authorList>
    </citation>
    <scope>NUCLEOTIDE SEQUENCE [LARGE SCALE GENOMIC DNA]</scope>
    <source>
        <strain evidence="1 2">G184AR</strain>
    </source>
</reference>
<gene>
    <name evidence="1" type="ORF">I7I52_03203</name>
</gene>
<dbReference type="EMBL" id="JAEVHI010000001">
    <property type="protein sequence ID" value="KAG5304760.1"/>
    <property type="molecule type" value="Genomic_DNA"/>
</dbReference>
<evidence type="ECO:0000313" key="2">
    <source>
        <dbReference type="Proteomes" id="UP000670092"/>
    </source>
</evidence>
<name>A0A8H8D7E0_AJECA</name>
<protein>
    <submittedName>
        <fullName evidence="1">Uncharacterized protein</fullName>
    </submittedName>
</protein>
<comment type="caution">
    <text evidence="1">The sequence shown here is derived from an EMBL/GenBank/DDBJ whole genome shotgun (WGS) entry which is preliminary data.</text>
</comment>
<dbReference type="Proteomes" id="UP000670092">
    <property type="component" value="Unassembled WGS sequence"/>
</dbReference>
<organism evidence="1 2">
    <name type="scientific">Ajellomyces capsulatus</name>
    <name type="common">Darling's disease fungus</name>
    <name type="synonym">Histoplasma capsulatum</name>
    <dbReference type="NCBI Taxonomy" id="5037"/>
    <lineage>
        <taxon>Eukaryota</taxon>
        <taxon>Fungi</taxon>
        <taxon>Dikarya</taxon>
        <taxon>Ascomycota</taxon>
        <taxon>Pezizomycotina</taxon>
        <taxon>Eurotiomycetes</taxon>
        <taxon>Eurotiomycetidae</taxon>
        <taxon>Onygenales</taxon>
        <taxon>Ajellomycetaceae</taxon>
        <taxon>Histoplasma</taxon>
    </lineage>
</organism>
<dbReference type="AlphaFoldDB" id="A0A8H8D7E0"/>
<accession>A0A8H8D7E0</accession>